<gene>
    <name evidence="3" type="ORF">EL26_18305</name>
</gene>
<name>A0A074LMP6_9BACL</name>
<protein>
    <recommendedName>
        <fullName evidence="5">Alpha-ribazole phosphatase</fullName>
    </recommendedName>
</protein>
<feature type="binding site" evidence="2">
    <location>
        <begin position="7"/>
        <end position="14"/>
    </location>
    <ligand>
        <name>substrate</name>
    </ligand>
</feature>
<keyword evidence="4" id="KW-1185">Reference proteome</keyword>
<evidence type="ECO:0008006" key="5">
    <source>
        <dbReference type="Google" id="ProtNLM"/>
    </source>
</evidence>
<evidence type="ECO:0000256" key="1">
    <source>
        <dbReference type="PIRSR" id="PIRSR613078-1"/>
    </source>
</evidence>
<sequence>MDLIFVRHGETEGNARRLYIGRTDLPLNDRGREQIIALRETLAPQLRSVTSATHSPAARTTQTAQLLLPSDVPLQPDPRLAELHFGDWEAKSYAELEAACRDRLWRWYDDPWTVAPPGGETLTELDARLTAWHDSFFQTKKTTRLVVSHGGPIRYWYAKYVLQDPARFSALHLPPGGFLHVRRTDAGWQLMKGDITAP</sequence>
<proteinExistence type="predicted"/>
<dbReference type="InterPro" id="IPR050275">
    <property type="entry name" value="PGM_Phosphatase"/>
</dbReference>
<dbReference type="eggNOG" id="COG0406">
    <property type="taxonomic scope" value="Bacteria"/>
</dbReference>
<dbReference type="CDD" id="cd07067">
    <property type="entry name" value="HP_PGM_like"/>
    <property type="match status" value="1"/>
</dbReference>
<evidence type="ECO:0000256" key="2">
    <source>
        <dbReference type="PIRSR" id="PIRSR613078-2"/>
    </source>
</evidence>
<dbReference type="Pfam" id="PF00300">
    <property type="entry name" value="His_Phos_1"/>
    <property type="match status" value="1"/>
</dbReference>
<reference evidence="3 4" key="1">
    <citation type="journal article" date="2013" name="Int. J. Syst. Evol. Microbiol.">
        <title>Tumebacillus flagellatus sp. nov., an alpha-amylase/pullulanase-producing bacterium isolated from cassava wastewater.</title>
        <authorList>
            <person name="Wang Q."/>
            <person name="Xie N."/>
            <person name="Qin Y."/>
            <person name="Shen N."/>
            <person name="Zhu J."/>
            <person name="Mi H."/>
            <person name="Huang R."/>
        </authorList>
    </citation>
    <scope>NUCLEOTIDE SEQUENCE [LARGE SCALE GENOMIC DNA]</scope>
    <source>
        <strain evidence="3 4">GST4</strain>
    </source>
</reference>
<dbReference type="SMART" id="SM00855">
    <property type="entry name" value="PGAM"/>
    <property type="match status" value="1"/>
</dbReference>
<evidence type="ECO:0000313" key="4">
    <source>
        <dbReference type="Proteomes" id="UP000027931"/>
    </source>
</evidence>
<dbReference type="InterPro" id="IPR013078">
    <property type="entry name" value="His_Pase_superF_clade-1"/>
</dbReference>
<dbReference type="Proteomes" id="UP000027931">
    <property type="component" value="Unassembled WGS sequence"/>
</dbReference>
<evidence type="ECO:0000313" key="3">
    <source>
        <dbReference type="EMBL" id="KEO81795.1"/>
    </source>
</evidence>
<dbReference type="EMBL" id="JMIR01000031">
    <property type="protein sequence ID" value="KEO81795.1"/>
    <property type="molecule type" value="Genomic_DNA"/>
</dbReference>
<dbReference type="OrthoDB" id="9782128at2"/>
<dbReference type="Gene3D" id="3.40.50.1240">
    <property type="entry name" value="Phosphoglycerate mutase-like"/>
    <property type="match status" value="1"/>
</dbReference>
<dbReference type="PANTHER" id="PTHR48100:SF1">
    <property type="entry name" value="HISTIDINE PHOSPHATASE FAMILY PROTEIN-RELATED"/>
    <property type="match status" value="1"/>
</dbReference>
<dbReference type="SUPFAM" id="SSF53254">
    <property type="entry name" value="Phosphoglycerate mutase-like"/>
    <property type="match status" value="1"/>
</dbReference>
<comment type="caution">
    <text evidence="3">The sequence shown here is derived from an EMBL/GenBank/DDBJ whole genome shotgun (WGS) entry which is preliminary data.</text>
</comment>
<feature type="binding site" evidence="2">
    <location>
        <position position="59"/>
    </location>
    <ligand>
        <name>substrate</name>
    </ligand>
</feature>
<dbReference type="GO" id="GO:0005737">
    <property type="term" value="C:cytoplasm"/>
    <property type="evidence" value="ECO:0007669"/>
    <property type="project" value="TreeGrafter"/>
</dbReference>
<feature type="active site" description="Proton donor/acceptor" evidence="1">
    <location>
        <position position="82"/>
    </location>
</feature>
<organism evidence="3 4">
    <name type="scientific">Tumebacillus flagellatus</name>
    <dbReference type="NCBI Taxonomy" id="1157490"/>
    <lineage>
        <taxon>Bacteria</taxon>
        <taxon>Bacillati</taxon>
        <taxon>Bacillota</taxon>
        <taxon>Bacilli</taxon>
        <taxon>Bacillales</taxon>
        <taxon>Alicyclobacillaceae</taxon>
        <taxon>Tumebacillus</taxon>
    </lineage>
</organism>
<dbReference type="RefSeq" id="WP_052036525.1">
    <property type="nucleotide sequence ID" value="NZ_JMIR01000031.1"/>
</dbReference>
<dbReference type="InterPro" id="IPR029033">
    <property type="entry name" value="His_PPase_superfam"/>
</dbReference>
<dbReference type="AlphaFoldDB" id="A0A074LMP6"/>
<dbReference type="STRING" id="1157490.EL26_18305"/>
<feature type="active site" description="Tele-phosphohistidine intermediate" evidence="1">
    <location>
        <position position="8"/>
    </location>
</feature>
<accession>A0A074LMP6</accession>
<dbReference type="PANTHER" id="PTHR48100">
    <property type="entry name" value="BROAD-SPECIFICITY PHOSPHATASE YOR283W-RELATED"/>
    <property type="match status" value="1"/>
</dbReference>
<dbReference type="GO" id="GO:0016791">
    <property type="term" value="F:phosphatase activity"/>
    <property type="evidence" value="ECO:0007669"/>
    <property type="project" value="TreeGrafter"/>
</dbReference>